<dbReference type="PROSITE" id="PS50109">
    <property type="entry name" value="HIS_KIN"/>
    <property type="match status" value="1"/>
</dbReference>
<dbReference type="EMBL" id="QPJS01000001">
    <property type="protein sequence ID" value="RCX04951.1"/>
    <property type="molecule type" value="Genomic_DNA"/>
</dbReference>
<evidence type="ECO:0000313" key="12">
    <source>
        <dbReference type="Proteomes" id="UP000253517"/>
    </source>
</evidence>
<dbReference type="InterPro" id="IPR003594">
    <property type="entry name" value="HATPase_dom"/>
</dbReference>
<keyword evidence="3" id="KW-0597">Phosphoprotein</keyword>
<evidence type="ECO:0000256" key="5">
    <source>
        <dbReference type="ARBA" id="ARBA00022741"/>
    </source>
</evidence>
<reference evidence="11 12" key="1">
    <citation type="submission" date="2018-07" db="EMBL/GenBank/DDBJ databases">
        <title>Genomic Encyclopedia of Type Strains, Phase IV (KMG-IV): sequencing the most valuable type-strain genomes for metagenomic binning, comparative biology and taxonomic classification.</title>
        <authorList>
            <person name="Goeker M."/>
        </authorList>
    </citation>
    <scope>NUCLEOTIDE SEQUENCE [LARGE SCALE GENOMIC DNA]</scope>
    <source>
        <strain evidence="11 12">DSM 21410</strain>
    </source>
</reference>
<evidence type="ECO:0000256" key="7">
    <source>
        <dbReference type="ARBA" id="ARBA00022840"/>
    </source>
</evidence>
<dbReference type="GO" id="GO:0005524">
    <property type="term" value="F:ATP binding"/>
    <property type="evidence" value="ECO:0007669"/>
    <property type="project" value="UniProtKB-KW"/>
</dbReference>
<organism evidence="11 12">
    <name type="scientific">Schleiferia thermophila</name>
    <dbReference type="NCBI Taxonomy" id="884107"/>
    <lineage>
        <taxon>Bacteria</taxon>
        <taxon>Pseudomonadati</taxon>
        <taxon>Bacteroidota</taxon>
        <taxon>Flavobacteriia</taxon>
        <taxon>Flavobacteriales</taxon>
        <taxon>Schleiferiaceae</taxon>
        <taxon>Schleiferia</taxon>
    </lineage>
</organism>
<dbReference type="GO" id="GO:0000155">
    <property type="term" value="F:phosphorelay sensor kinase activity"/>
    <property type="evidence" value="ECO:0007669"/>
    <property type="project" value="InterPro"/>
</dbReference>
<dbReference type="InterPro" id="IPR036097">
    <property type="entry name" value="HisK_dim/P_sf"/>
</dbReference>
<keyword evidence="7" id="KW-0067">ATP-binding</keyword>
<keyword evidence="4" id="KW-0808">Transferase</keyword>
<keyword evidence="8" id="KW-0902">Two-component regulatory system</keyword>
<keyword evidence="6 11" id="KW-0418">Kinase</keyword>
<accession>A0A369A728</accession>
<dbReference type="PANTHER" id="PTHR43065">
    <property type="entry name" value="SENSOR HISTIDINE KINASE"/>
    <property type="match status" value="1"/>
</dbReference>
<evidence type="ECO:0000256" key="2">
    <source>
        <dbReference type="ARBA" id="ARBA00012438"/>
    </source>
</evidence>
<dbReference type="Pfam" id="PF02518">
    <property type="entry name" value="HATPase_c"/>
    <property type="match status" value="1"/>
</dbReference>
<feature type="transmembrane region" description="Helical" evidence="9">
    <location>
        <begin position="151"/>
        <end position="171"/>
    </location>
</feature>
<dbReference type="SMART" id="SM00388">
    <property type="entry name" value="HisKA"/>
    <property type="match status" value="1"/>
</dbReference>
<keyword evidence="5" id="KW-0547">Nucleotide-binding</keyword>
<keyword evidence="9" id="KW-1133">Transmembrane helix</keyword>
<feature type="domain" description="Histidine kinase" evidence="10">
    <location>
        <begin position="189"/>
        <end position="391"/>
    </location>
</feature>
<comment type="caution">
    <text evidence="11">The sequence shown here is derived from an EMBL/GenBank/DDBJ whole genome shotgun (WGS) entry which is preliminary data.</text>
</comment>
<keyword evidence="9" id="KW-0812">Transmembrane</keyword>
<evidence type="ECO:0000259" key="10">
    <source>
        <dbReference type="PROSITE" id="PS50109"/>
    </source>
</evidence>
<evidence type="ECO:0000256" key="1">
    <source>
        <dbReference type="ARBA" id="ARBA00000085"/>
    </source>
</evidence>
<dbReference type="Proteomes" id="UP000253517">
    <property type="component" value="Unassembled WGS sequence"/>
</dbReference>
<evidence type="ECO:0000256" key="9">
    <source>
        <dbReference type="SAM" id="Phobius"/>
    </source>
</evidence>
<dbReference type="CDD" id="cd00082">
    <property type="entry name" value="HisKA"/>
    <property type="match status" value="1"/>
</dbReference>
<evidence type="ECO:0000313" key="11">
    <source>
        <dbReference type="EMBL" id="RCX04951.1"/>
    </source>
</evidence>
<comment type="catalytic activity">
    <reaction evidence="1">
        <text>ATP + protein L-histidine = ADP + protein N-phospho-L-histidine.</text>
        <dbReference type="EC" id="2.7.13.3"/>
    </reaction>
</comment>
<dbReference type="SUPFAM" id="SSF47384">
    <property type="entry name" value="Homodimeric domain of signal transducing histidine kinase"/>
    <property type="match status" value="1"/>
</dbReference>
<dbReference type="InterPro" id="IPR004358">
    <property type="entry name" value="Sig_transdc_His_kin-like_C"/>
</dbReference>
<dbReference type="RefSeq" id="WP_244906309.1">
    <property type="nucleotide sequence ID" value="NZ_BHZF01000001.1"/>
</dbReference>
<keyword evidence="9" id="KW-0472">Membrane</keyword>
<dbReference type="Gene3D" id="3.30.565.10">
    <property type="entry name" value="Histidine kinase-like ATPase, C-terminal domain"/>
    <property type="match status" value="1"/>
</dbReference>
<dbReference type="SUPFAM" id="SSF55874">
    <property type="entry name" value="ATPase domain of HSP90 chaperone/DNA topoisomerase II/histidine kinase"/>
    <property type="match status" value="1"/>
</dbReference>
<proteinExistence type="predicted"/>
<feature type="transmembrane region" description="Helical" evidence="9">
    <location>
        <begin position="20"/>
        <end position="39"/>
    </location>
</feature>
<dbReference type="InterPro" id="IPR003661">
    <property type="entry name" value="HisK_dim/P_dom"/>
</dbReference>
<dbReference type="InterPro" id="IPR005467">
    <property type="entry name" value="His_kinase_dom"/>
</dbReference>
<dbReference type="InterPro" id="IPR036890">
    <property type="entry name" value="HATPase_C_sf"/>
</dbReference>
<dbReference type="EC" id="2.7.13.3" evidence="2"/>
<name>A0A369A728_9FLAO</name>
<evidence type="ECO:0000256" key="8">
    <source>
        <dbReference type="ARBA" id="ARBA00023012"/>
    </source>
</evidence>
<keyword evidence="12" id="KW-1185">Reference proteome</keyword>
<evidence type="ECO:0000256" key="4">
    <source>
        <dbReference type="ARBA" id="ARBA00022679"/>
    </source>
</evidence>
<dbReference type="SMART" id="SM00387">
    <property type="entry name" value="HATPase_c"/>
    <property type="match status" value="1"/>
</dbReference>
<protein>
    <recommendedName>
        <fullName evidence="2">histidine kinase</fullName>
        <ecNumber evidence="2">2.7.13.3</ecNumber>
    </recommendedName>
</protein>
<evidence type="ECO:0000256" key="6">
    <source>
        <dbReference type="ARBA" id="ARBA00022777"/>
    </source>
</evidence>
<sequence>MKNIFSSGPAYTHFYSRKNFWKIVLLTFMVLIGGVTLYYTESLAEELRIEERKKVELWADAINIAAYAEPGEDLNLANKILINNTTIPIILADEEDNIISTNNLSSSQERKIKTTLQKMKQKKNVITIDLGDGLFNKLYYDESRLLYQLRIYPRILLGVIASFMLLAYVAFSNARKAEQDRVWNGLAKETAHQIGTPLSSLLGWLEILKTGEHDPLMVAEMQKDLDRLQKITGRFSKIGSQPNLDYGDLRSIINESTEYLQSRIPKRVQIQQIFPEQPVMAYFNPLLMEWVLENLIRNALDAIEGHGLVTISLEHKDKKIEISVSDTGKGIPRHLQKAIFRPGFTTKNRGWGLGLSLAKRIITDYHRGKIFVAYSEPGKGTTFKIILPATL</sequence>
<gene>
    <name evidence="11" type="ORF">DES35_101230</name>
</gene>
<dbReference type="PRINTS" id="PR00344">
    <property type="entry name" value="BCTRLSENSOR"/>
</dbReference>
<dbReference type="AlphaFoldDB" id="A0A369A728"/>
<dbReference type="PANTHER" id="PTHR43065:SF10">
    <property type="entry name" value="PEROXIDE STRESS-ACTIVATED HISTIDINE KINASE MAK3"/>
    <property type="match status" value="1"/>
</dbReference>
<evidence type="ECO:0000256" key="3">
    <source>
        <dbReference type="ARBA" id="ARBA00022553"/>
    </source>
</evidence>